<evidence type="ECO:0000313" key="1">
    <source>
        <dbReference type="EMBL" id="CAG8846282.1"/>
    </source>
</evidence>
<feature type="non-terminal residue" evidence="1">
    <location>
        <position position="68"/>
    </location>
</feature>
<keyword evidence="2" id="KW-1185">Reference proteome</keyword>
<reference evidence="1 2" key="1">
    <citation type="submission" date="2021-06" db="EMBL/GenBank/DDBJ databases">
        <authorList>
            <person name="Kallberg Y."/>
            <person name="Tangrot J."/>
            <person name="Rosling A."/>
        </authorList>
    </citation>
    <scope>NUCLEOTIDE SEQUENCE [LARGE SCALE GENOMIC DNA]</scope>
    <source>
        <strain evidence="1 2">120-4 pot B 10/14</strain>
    </source>
</reference>
<protein>
    <submittedName>
        <fullName evidence="1">39590_t:CDS:1</fullName>
    </submittedName>
</protein>
<sequence>DQYLQNLEPLMNDQTDIDIEGFTIVSYKKSTTKKKGGSHKNQQQERKEVHTIGKILQDPLLIGIRRGE</sequence>
<proteinExistence type="predicted"/>
<organism evidence="1 2">
    <name type="scientific">Gigaspora margarita</name>
    <dbReference type="NCBI Taxonomy" id="4874"/>
    <lineage>
        <taxon>Eukaryota</taxon>
        <taxon>Fungi</taxon>
        <taxon>Fungi incertae sedis</taxon>
        <taxon>Mucoromycota</taxon>
        <taxon>Glomeromycotina</taxon>
        <taxon>Glomeromycetes</taxon>
        <taxon>Diversisporales</taxon>
        <taxon>Gigasporaceae</taxon>
        <taxon>Gigaspora</taxon>
    </lineage>
</organism>
<accession>A0ABN7X5C0</accession>
<dbReference type="Proteomes" id="UP000789901">
    <property type="component" value="Unassembled WGS sequence"/>
</dbReference>
<comment type="caution">
    <text evidence="1">The sequence shown here is derived from an EMBL/GenBank/DDBJ whole genome shotgun (WGS) entry which is preliminary data.</text>
</comment>
<dbReference type="EMBL" id="CAJVQB010082826">
    <property type="protein sequence ID" value="CAG8846282.1"/>
    <property type="molecule type" value="Genomic_DNA"/>
</dbReference>
<gene>
    <name evidence="1" type="ORF">GMARGA_LOCUS38090</name>
</gene>
<name>A0ABN7X5C0_GIGMA</name>
<evidence type="ECO:0000313" key="2">
    <source>
        <dbReference type="Proteomes" id="UP000789901"/>
    </source>
</evidence>
<feature type="non-terminal residue" evidence="1">
    <location>
        <position position="1"/>
    </location>
</feature>